<dbReference type="EMBL" id="LDQA01000051">
    <property type="protein sequence ID" value="KTR03567.1"/>
    <property type="molecule type" value="Genomic_DNA"/>
</dbReference>
<gene>
    <name evidence="2" type="ORF">NS365_17955</name>
</gene>
<dbReference type="PANTHER" id="PTHR14859">
    <property type="entry name" value="CALCOFLUOR WHITE HYPERSENSITIVE PROTEIN PRECURSOR"/>
    <property type="match status" value="1"/>
</dbReference>
<dbReference type="Pfam" id="PF03372">
    <property type="entry name" value="Exo_endo_phos"/>
    <property type="match status" value="1"/>
</dbReference>
<dbReference type="AlphaFoldDB" id="A0A175RIH2"/>
<dbReference type="InterPro" id="IPR036691">
    <property type="entry name" value="Endo/exonu/phosph_ase_sf"/>
</dbReference>
<evidence type="ECO:0000259" key="1">
    <source>
        <dbReference type="Pfam" id="PF03372"/>
    </source>
</evidence>
<dbReference type="SUPFAM" id="SSF56219">
    <property type="entry name" value="DNase I-like"/>
    <property type="match status" value="1"/>
</dbReference>
<proteinExistence type="predicted"/>
<accession>A0A175RIH2</accession>
<dbReference type="Gene3D" id="3.60.10.10">
    <property type="entry name" value="Endonuclease/exonuclease/phosphatase"/>
    <property type="match status" value="1"/>
</dbReference>
<dbReference type="GO" id="GO:0016020">
    <property type="term" value="C:membrane"/>
    <property type="evidence" value="ECO:0007669"/>
    <property type="project" value="GOC"/>
</dbReference>
<dbReference type="PATRIC" id="fig|401562.4.peg.3516"/>
<keyword evidence="3" id="KW-1185">Reference proteome</keyword>
<protein>
    <recommendedName>
        <fullName evidence="1">Endonuclease/exonuclease/phosphatase domain-containing protein</fullName>
    </recommendedName>
</protein>
<dbReference type="Proteomes" id="UP000078529">
    <property type="component" value="Unassembled WGS sequence"/>
</dbReference>
<reference evidence="2 3" key="1">
    <citation type="journal article" date="2016" name="Front. Microbiol.">
        <title>Genomic Resource of Rice Seed Associated Bacteria.</title>
        <authorList>
            <person name="Midha S."/>
            <person name="Bansal K."/>
            <person name="Sharma S."/>
            <person name="Kumar N."/>
            <person name="Patil P.P."/>
            <person name="Chaudhry V."/>
            <person name="Patil P.B."/>
        </authorList>
    </citation>
    <scope>NUCLEOTIDE SEQUENCE [LARGE SCALE GENOMIC DNA]</scope>
    <source>
        <strain evidence="2 3">NS365</strain>
    </source>
</reference>
<name>A0A175RIH2_9HYPH</name>
<organism evidence="2 3">
    <name type="scientific">Aureimonas ureilytica</name>
    <dbReference type="NCBI Taxonomy" id="401562"/>
    <lineage>
        <taxon>Bacteria</taxon>
        <taxon>Pseudomonadati</taxon>
        <taxon>Pseudomonadota</taxon>
        <taxon>Alphaproteobacteria</taxon>
        <taxon>Hyphomicrobiales</taxon>
        <taxon>Aurantimonadaceae</taxon>
        <taxon>Aureimonas</taxon>
    </lineage>
</organism>
<dbReference type="PANTHER" id="PTHR14859:SF1">
    <property type="entry name" value="PGAP2-INTERACTING PROTEIN"/>
    <property type="match status" value="1"/>
</dbReference>
<feature type="domain" description="Endonuclease/exonuclease/phosphatase" evidence="1">
    <location>
        <begin position="11"/>
        <end position="222"/>
    </location>
</feature>
<sequence>MVSADGAIRIATWNIHGFFGEGRRPDFERTIRCIRAMDADILALQEVDGRTHLRREPFAFERLAEALGDHFAPAPLFGRTGREYGHALWSRFPLADVAIQRLPGPGFEPRAVIDARAQTPLGPLRLLSLHLGLRPAARRAQADAVAALLEPGEASVVLGDFNEWRSGGPVDRRLRRVLPEVAHPPSWPARRPLVPMDRLYASGALRFSDIRAWMEAAPASDHLPVIATVRRA</sequence>
<dbReference type="GO" id="GO:0003824">
    <property type="term" value="F:catalytic activity"/>
    <property type="evidence" value="ECO:0007669"/>
    <property type="project" value="InterPro"/>
</dbReference>
<dbReference type="GO" id="GO:0006506">
    <property type="term" value="P:GPI anchor biosynthetic process"/>
    <property type="evidence" value="ECO:0007669"/>
    <property type="project" value="TreeGrafter"/>
</dbReference>
<evidence type="ECO:0000313" key="3">
    <source>
        <dbReference type="Proteomes" id="UP000078529"/>
    </source>
</evidence>
<dbReference type="InterPro" id="IPR005135">
    <property type="entry name" value="Endo/exonuclease/phosphatase"/>
</dbReference>
<evidence type="ECO:0000313" key="2">
    <source>
        <dbReference type="EMBL" id="KTR03567.1"/>
    </source>
</evidence>
<dbReference type="InterPro" id="IPR051916">
    <property type="entry name" value="GPI-anchor_lipid_remodeler"/>
</dbReference>
<comment type="caution">
    <text evidence="2">The sequence shown here is derived from an EMBL/GenBank/DDBJ whole genome shotgun (WGS) entry which is preliminary data.</text>
</comment>